<dbReference type="AlphaFoldDB" id="A0A438F180"/>
<protein>
    <submittedName>
        <fullName evidence="1">Uncharacterized protein</fullName>
    </submittedName>
</protein>
<proteinExistence type="predicted"/>
<dbReference type="EMBL" id="QGNW01001142">
    <property type="protein sequence ID" value="RVW53696.1"/>
    <property type="molecule type" value="Genomic_DNA"/>
</dbReference>
<dbReference type="Proteomes" id="UP000288805">
    <property type="component" value="Unassembled WGS sequence"/>
</dbReference>
<dbReference type="PANTHER" id="PTHR46634">
    <property type="entry name" value="M REDUCTASE II SUBUNIT GAMMA, PUTATIVE (DUF3741)-RELATED"/>
    <property type="match status" value="1"/>
</dbReference>
<name>A0A438F180_VITVI</name>
<reference evidence="1 2" key="1">
    <citation type="journal article" date="2018" name="PLoS Genet.">
        <title>Population sequencing reveals clonal diversity and ancestral inbreeding in the grapevine cultivar Chardonnay.</title>
        <authorList>
            <person name="Roach M.J."/>
            <person name="Johnson D.L."/>
            <person name="Bohlmann J."/>
            <person name="van Vuuren H.J."/>
            <person name="Jones S.J."/>
            <person name="Pretorius I.S."/>
            <person name="Schmidt S.A."/>
            <person name="Borneman A.R."/>
        </authorList>
    </citation>
    <scope>NUCLEOTIDE SEQUENCE [LARGE SCALE GENOMIC DNA]</scope>
    <source>
        <strain evidence="2">cv. Chardonnay</strain>
        <tissue evidence="1">Leaf</tissue>
    </source>
</reference>
<accession>A0A438F180</accession>
<gene>
    <name evidence="1" type="ORF">CK203_068952</name>
</gene>
<evidence type="ECO:0000313" key="2">
    <source>
        <dbReference type="Proteomes" id="UP000288805"/>
    </source>
</evidence>
<organism evidence="1 2">
    <name type="scientific">Vitis vinifera</name>
    <name type="common">Grape</name>
    <dbReference type="NCBI Taxonomy" id="29760"/>
    <lineage>
        <taxon>Eukaryota</taxon>
        <taxon>Viridiplantae</taxon>
        <taxon>Streptophyta</taxon>
        <taxon>Embryophyta</taxon>
        <taxon>Tracheophyta</taxon>
        <taxon>Spermatophyta</taxon>
        <taxon>Magnoliopsida</taxon>
        <taxon>eudicotyledons</taxon>
        <taxon>Gunneridae</taxon>
        <taxon>Pentapetalae</taxon>
        <taxon>rosids</taxon>
        <taxon>Vitales</taxon>
        <taxon>Vitaceae</taxon>
        <taxon>Viteae</taxon>
        <taxon>Vitis</taxon>
    </lineage>
</organism>
<sequence length="83" mass="9160">MQHLWTSQIMGQTVRKGPGGVVGLQHRVEGGSSSPILVERVWARMKEWFSGEVRCVWGEGGDNDLVVERVVRKEVVGKVGLST</sequence>
<evidence type="ECO:0000313" key="1">
    <source>
        <dbReference type="EMBL" id="RVW53696.1"/>
    </source>
</evidence>
<dbReference type="PANTHER" id="PTHR46634:SF3">
    <property type="entry name" value="M REDUCTASE II SUBUNIT GAMMA, PUTATIVE (DUF3741)-RELATED"/>
    <property type="match status" value="1"/>
</dbReference>
<comment type="caution">
    <text evidence="1">The sequence shown here is derived from an EMBL/GenBank/DDBJ whole genome shotgun (WGS) entry which is preliminary data.</text>
</comment>